<keyword evidence="8 13" id="KW-0472">Membrane</keyword>
<keyword evidence="10" id="KW-0325">Glycoprotein</keyword>
<comment type="similarity">
    <text evidence="2 13">Belongs to the glutamate-gated ion channel (TC 1.A.10.1) family.</text>
</comment>
<comment type="function">
    <text evidence="13">Glutamate-gated receptor that probably acts as non-selective cation channel.</text>
</comment>
<evidence type="ECO:0000256" key="1">
    <source>
        <dbReference type="ARBA" id="ARBA00004141"/>
    </source>
</evidence>
<keyword evidence="9 13" id="KW-0675">Receptor</keyword>
<keyword evidence="7 13" id="KW-0406">Ion transport</keyword>
<dbReference type="InterPro" id="IPR028082">
    <property type="entry name" value="Peripla_BP_I"/>
</dbReference>
<keyword evidence="11 13" id="KW-1071">Ligand-gated ion channel</keyword>
<dbReference type="PIRSF" id="PIRSF037090">
    <property type="entry name" value="Iontro_Glu-like_rcpt_pln"/>
    <property type="match status" value="1"/>
</dbReference>
<evidence type="ECO:0000259" key="15">
    <source>
        <dbReference type="SMART" id="SM00079"/>
    </source>
</evidence>
<evidence type="ECO:0000256" key="6">
    <source>
        <dbReference type="ARBA" id="ARBA00022989"/>
    </source>
</evidence>
<keyword evidence="3 13" id="KW-0813">Transport</keyword>
<evidence type="ECO:0000256" key="8">
    <source>
        <dbReference type="ARBA" id="ARBA00023136"/>
    </source>
</evidence>
<evidence type="ECO:0000256" key="11">
    <source>
        <dbReference type="ARBA" id="ARBA00023286"/>
    </source>
</evidence>
<dbReference type="PANTHER" id="PTHR18966">
    <property type="entry name" value="IONOTROPIC GLUTAMATE RECEPTOR"/>
    <property type="match status" value="1"/>
</dbReference>
<keyword evidence="6 14" id="KW-1133">Transmembrane helix</keyword>
<feature type="transmembrane region" description="Helical" evidence="14">
    <location>
        <begin position="600"/>
        <end position="624"/>
    </location>
</feature>
<comment type="subcellular location">
    <subcellularLocation>
        <location evidence="1">Membrane</location>
        <topology evidence="1">Multi-pass membrane protein</topology>
    </subcellularLocation>
</comment>
<evidence type="ECO:0000256" key="9">
    <source>
        <dbReference type="ARBA" id="ARBA00023170"/>
    </source>
</evidence>
<evidence type="ECO:0000256" key="2">
    <source>
        <dbReference type="ARBA" id="ARBA00008685"/>
    </source>
</evidence>
<evidence type="ECO:0000313" key="16">
    <source>
        <dbReference type="EMBL" id="KAJ0184834.1"/>
    </source>
</evidence>
<protein>
    <recommendedName>
        <fullName evidence="13">Glutamate receptor</fullName>
    </recommendedName>
</protein>
<dbReference type="InterPro" id="IPR044440">
    <property type="entry name" value="GABAb_receptor_plant_PBP1"/>
</dbReference>
<accession>A0A9R1WPC0</accession>
<dbReference type="Gene3D" id="3.40.50.2300">
    <property type="match status" value="2"/>
</dbReference>
<dbReference type="InterPro" id="IPR001320">
    <property type="entry name" value="Iontro_rcpt_C"/>
</dbReference>
<evidence type="ECO:0000256" key="4">
    <source>
        <dbReference type="ARBA" id="ARBA00022692"/>
    </source>
</evidence>
<dbReference type="Proteomes" id="UP000235145">
    <property type="component" value="Unassembled WGS sequence"/>
</dbReference>
<dbReference type="EMBL" id="NBSK02000009">
    <property type="protein sequence ID" value="KAJ0184834.1"/>
    <property type="molecule type" value="Genomic_DNA"/>
</dbReference>
<dbReference type="GO" id="GO:0005886">
    <property type="term" value="C:plasma membrane"/>
    <property type="evidence" value="ECO:0000318"/>
    <property type="project" value="GO_Central"/>
</dbReference>
<dbReference type="InterPro" id="IPR015683">
    <property type="entry name" value="Ionotropic_Glu_rcpt"/>
</dbReference>
<feature type="transmembrane region" description="Helical" evidence="14">
    <location>
        <begin position="540"/>
        <end position="558"/>
    </location>
</feature>
<dbReference type="FunFam" id="1.10.287.70:FF:000037">
    <property type="entry name" value="Glutamate receptor"/>
    <property type="match status" value="1"/>
</dbReference>
<evidence type="ECO:0000256" key="3">
    <source>
        <dbReference type="ARBA" id="ARBA00022448"/>
    </source>
</evidence>
<evidence type="ECO:0000256" key="13">
    <source>
        <dbReference type="PIRNR" id="PIRNR037090"/>
    </source>
</evidence>
<evidence type="ECO:0000256" key="10">
    <source>
        <dbReference type="ARBA" id="ARBA00023180"/>
    </source>
</evidence>
<reference evidence="16 17" key="1">
    <citation type="journal article" date="2017" name="Nat. Commun.">
        <title>Genome assembly with in vitro proximity ligation data and whole-genome triplication in lettuce.</title>
        <authorList>
            <person name="Reyes-Chin-Wo S."/>
            <person name="Wang Z."/>
            <person name="Yang X."/>
            <person name="Kozik A."/>
            <person name="Arikit S."/>
            <person name="Song C."/>
            <person name="Xia L."/>
            <person name="Froenicke L."/>
            <person name="Lavelle D.O."/>
            <person name="Truco M.J."/>
            <person name="Xia R."/>
            <person name="Zhu S."/>
            <person name="Xu C."/>
            <person name="Xu H."/>
            <person name="Xu X."/>
            <person name="Cox K."/>
            <person name="Korf I."/>
            <person name="Meyers B.C."/>
            <person name="Michelmore R.W."/>
        </authorList>
    </citation>
    <scope>NUCLEOTIDE SEQUENCE [LARGE SCALE GENOMIC DNA]</scope>
    <source>
        <strain evidence="17">cv. Salinas</strain>
        <tissue evidence="16">Seedlings</tissue>
    </source>
</reference>
<evidence type="ECO:0000256" key="12">
    <source>
        <dbReference type="ARBA" id="ARBA00023303"/>
    </source>
</evidence>
<gene>
    <name evidence="16" type="ORF">LSAT_V11C900461440</name>
</gene>
<feature type="domain" description="Ionotropic glutamate receptor C-terminal" evidence="15">
    <location>
        <begin position="423"/>
        <end position="753"/>
    </location>
</feature>
<keyword evidence="5" id="KW-0732">Signal</keyword>
<dbReference type="SMART" id="SM00079">
    <property type="entry name" value="PBPe"/>
    <property type="match status" value="1"/>
</dbReference>
<dbReference type="GO" id="GO:0038023">
    <property type="term" value="F:signaling receptor activity"/>
    <property type="evidence" value="ECO:0000318"/>
    <property type="project" value="GO_Central"/>
</dbReference>
<dbReference type="Pfam" id="PF00060">
    <property type="entry name" value="Lig_chan"/>
    <property type="match status" value="1"/>
</dbReference>
<dbReference type="SUPFAM" id="SSF53850">
    <property type="entry name" value="Periplasmic binding protein-like II"/>
    <property type="match status" value="1"/>
</dbReference>
<dbReference type="Gene3D" id="3.40.190.10">
    <property type="entry name" value="Periplasmic binding protein-like II"/>
    <property type="match status" value="3"/>
</dbReference>
<evidence type="ECO:0000313" key="17">
    <source>
        <dbReference type="Proteomes" id="UP000235145"/>
    </source>
</evidence>
<evidence type="ECO:0000256" key="14">
    <source>
        <dbReference type="SAM" id="Phobius"/>
    </source>
</evidence>
<dbReference type="InterPro" id="IPR017103">
    <property type="entry name" value="Iontropic_Glu_rcpt_pln"/>
</dbReference>
<comment type="caution">
    <text evidence="16">The sequence shown here is derived from an EMBL/GenBank/DDBJ whole genome shotgun (WGS) entry which is preliminary data.</text>
</comment>
<keyword evidence="12 13" id="KW-0407">Ion channel</keyword>
<dbReference type="AlphaFoldDB" id="A0A9R1WPC0"/>
<dbReference type="CDD" id="cd13686">
    <property type="entry name" value="GluR_Plant"/>
    <property type="match status" value="1"/>
</dbReference>
<dbReference type="GO" id="GO:0015276">
    <property type="term" value="F:ligand-gated monoatomic ion channel activity"/>
    <property type="evidence" value="ECO:0000318"/>
    <property type="project" value="GO_Central"/>
</dbReference>
<dbReference type="CDD" id="cd19990">
    <property type="entry name" value="PBP1_GABAb_receptor_plant"/>
    <property type="match status" value="1"/>
</dbReference>
<feature type="transmembrane region" description="Helical" evidence="14">
    <location>
        <begin position="775"/>
        <end position="795"/>
    </location>
</feature>
<name>A0A9R1WPC0_LACSA</name>
<keyword evidence="4 14" id="KW-0812">Transmembrane</keyword>
<dbReference type="InterPro" id="IPR019594">
    <property type="entry name" value="Glu/Gly-bd"/>
</dbReference>
<feature type="transmembrane region" description="Helical" evidence="14">
    <location>
        <begin position="570"/>
        <end position="588"/>
    </location>
</feature>
<organism evidence="16 17">
    <name type="scientific">Lactuca sativa</name>
    <name type="common">Garden lettuce</name>
    <dbReference type="NCBI Taxonomy" id="4236"/>
    <lineage>
        <taxon>Eukaryota</taxon>
        <taxon>Viridiplantae</taxon>
        <taxon>Streptophyta</taxon>
        <taxon>Embryophyta</taxon>
        <taxon>Tracheophyta</taxon>
        <taxon>Spermatophyta</taxon>
        <taxon>Magnoliopsida</taxon>
        <taxon>eudicotyledons</taxon>
        <taxon>Gunneridae</taxon>
        <taxon>Pentapetalae</taxon>
        <taxon>asterids</taxon>
        <taxon>campanulids</taxon>
        <taxon>Asterales</taxon>
        <taxon>Asteraceae</taxon>
        <taxon>Cichorioideae</taxon>
        <taxon>Cichorieae</taxon>
        <taxon>Lactucinae</taxon>
        <taxon>Lactuca</taxon>
    </lineage>
</organism>
<sequence>MGSSYPYSYSYSYSGVGKAVHSCITMAVSEFYMVNPHFQTRIILHHRDTHGDPLHALSAALDLLEKPKVQAIIGSESTAEAKFLAVLGDKARVPILSLSPCLSCNKHPYFLQVTQDENETTQFKGIAAMAESFRWKEVILICEDSDSGRDMTNTLQTKSILVTHRSLISTSWSNELLQEELHRLSTVQTKIFIMHASPSVASHLLVNAKHLGMMDEGYKWIITGKTMKFLNLLDDEVIESMQGAVGFKSYVPRSRDLHNFTSRWRRKYHVMVKLQEINSYALWVYDAVSALAMAVEQVEQLKRKDVDTTASELTQSQRGTTLLLNEMLSISFHGLGGAFQLRNGKINAAQVMEIVNVIDKGEKRVGFWTLDAGFTKNIGSLNNSVSDEGLEAIIWPKGGITTYPTHRMLQVSSKILRIAIPPKFGVGRVFQVKYDAETNSTVISGFCADVFRAAFKGLGRDISFQFIPFTGEDRIVNYNELIYGVYTGEFDAAVGDITITANRTLYVDFTLPYTDLGVGTLSRNAHAGIWIFMEPLSSDLWLVSASFFILLGFVIWILEHQTNKEFQGSSSQQIGTTLWFAFSTLVFAHRQKLQSNLSRFVVSVWLFVVLVLASSYTATLSSLFTIEQIRLASKGDLIGYRDGSFVQGDIVRNLNFKDTRLKPYYTSEEYADALSRGSKNGGVDAIIDEIPYLKGFLAQYPSGYSMVVSEVTTSGFGFAFPLGSPLVPELSRQISRLRENGSLAKLEKKWFKSDPHSKDSEPALKILNLKTCRGLFLISGVSMAVALSIFLFYFIHEKLHFTYTMLAGGKLAFIMRILNPKPVVELERR</sequence>
<evidence type="ECO:0000256" key="7">
    <source>
        <dbReference type="ARBA" id="ARBA00023065"/>
    </source>
</evidence>
<evidence type="ECO:0000256" key="5">
    <source>
        <dbReference type="ARBA" id="ARBA00022729"/>
    </source>
</evidence>
<dbReference type="SUPFAM" id="SSF53822">
    <property type="entry name" value="Periplasmic binding protein-like I"/>
    <property type="match status" value="1"/>
</dbReference>
<proteinExistence type="inferred from homology"/>
<dbReference type="Pfam" id="PF10613">
    <property type="entry name" value="Lig_chan-Glu_bd"/>
    <property type="match status" value="1"/>
</dbReference>
<dbReference type="Gene3D" id="1.10.287.70">
    <property type="match status" value="1"/>
</dbReference>
<keyword evidence="17" id="KW-1185">Reference proteome</keyword>
<dbReference type="SMR" id="A0A9R1WPC0"/>
<dbReference type="InterPro" id="IPR001828">
    <property type="entry name" value="ANF_lig-bd_rcpt"/>
</dbReference>
<dbReference type="Pfam" id="PF01094">
    <property type="entry name" value="ANF_receptor"/>
    <property type="match status" value="1"/>
</dbReference>